<proteinExistence type="predicted"/>
<feature type="compositionally biased region" description="Low complexity" evidence="1">
    <location>
        <begin position="983"/>
        <end position="998"/>
    </location>
</feature>
<evidence type="ECO:0008006" key="3">
    <source>
        <dbReference type="Google" id="ProtNLM"/>
    </source>
</evidence>
<dbReference type="Gene3D" id="2.30.30.40">
    <property type="entry name" value="SH3 Domains"/>
    <property type="match status" value="1"/>
</dbReference>
<protein>
    <recommendedName>
        <fullName evidence="3">Desmoplakin SH3 domain-containing protein</fullName>
    </recommendedName>
</protein>
<reference evidence="2" key="1">
    <citation type="submission" date="2016-01" db="EMBL/GenBank/DDBJ databases">
        <title>Reference transcriptome for the parasite Schistocephalus solidus: insights into the molecular evolution of parasitism.</title>
        <authorList>
            <person name="Hebert F.O."/>
            <person name="Grambauer S."/>
            <person name="Barber I."/>
            <person name="Landry C.R."/>
            <person name="Aubin-Horth N."/>
        </authorList>
    </citation>
    <scope>NUCLEOTIDE SEQUENCE</scope>
</reference>
<feature type="region of interest" description="Disordered" evidence="1">
    <location>
        <begin position="983"/>
        <end position="1004"/>
    </location>
</feature>
<organism evidence="2">
    <name type="scientific">Schistocephalus solidus</name>
    <name type="common">Tapeworm</name>
    <dbReference type="NCBI Taxonomy" id="70667"/>
    <lineage>
        <taxon>Eukaryota</taxon>
        <taxon>Metazoa</taxon>
        <taxon>Spiralia</taxon>
        <taxon>Lophotrochozoa</taxon>
        <taxon>Platyhelminthes</taxon>
        <taxon>Cestoda</taxon>
        <taxon>Eucestoda</taxon>
        <taxon>Diphyllobothriidea</taxon>
        <taxon>Diphyllobothriidae</taxon>
        <taxon>Schistocephalus</taxon>
    </lineage>
</organism>
<gene>
    <name evidence="2" type="ORF">TR147470</name>
</gene>
<evidence type="ECO:0000313" key="2">
    <source>
        <dbReference type="EMBL" id="JAP41522.1"/>
    </source>
</evidence>
<accession>A0A0X3P0P4</accession>
<dbReference type="Gene3D" id="1.20.58.60">
    <property type="match status" value="1"/>
</dbReference>
<evidence type="ECO:0000256" key="1">
    <source>
        <dbReference type="SAM" id="MobiDB-lite"/>
    </source>
</evidence>
<dbReference type="EMBL" id="GEEE01021703">
    <property type="protein sequence ID" value="JAP41522.1"/>
    <property type="molecule type" value="Transcribed_RNA"/>
</dbReference>
<name>A0A0X3P0P4_SCHSO</name>
<sequence length="2107" mass="229060">MTESLDSVLRELRDIEKSVKLDVFEFSVGVNHSALDEERERNIRIREKIESIIASLSPLRTSDTERHVRRANQLLKAATANTDTLRYLESISCLEGIFTDVAKAATVTALDLSRENATSKKVFSTRLLDENVKQCWEYTAQLSGLATLHLNAAAEYHQFNHSINEVRAHAKQMQRLSEKCLSSFEPEERIGEAAKLYAEMEEHLKVFTDLSARAQKLVLTAGKVVPISNRLLEVHNGKVSDLEDEEPLKVQLLMTFVGSNYTAQKGECLPLLDTTESPYLWKVKTPRGSMYIPSIACLVISSNRELIDDAQGTTTEVLKAWGGCLTNYRKQLTYFYYKYLRNLTGVSTTDEKAARRFLEDLERQLILTDVDDGRLASVCNRIRSTLHAHGGRRVNARDEVWNQTDISMLQQPLMCLKEHTLDFRRLENFSGNHIRATNDYDSNFATEARSMTTKLESLRITHDQNRAELKELCDRVQNWRTAHEDSITTPRWGLGRLVLSRLASTSDTSSGVSSEEVAAVPKPPSPYGRITVRPLQESLPPMSSSSQETEYVESEIQIQPRRHSPIVVTATEMPPRQTVFSGGATLNPVQIEAGVSVKRKKLEIKQLEQKYVRDVATQILVFRKPRQSQTEFRSSYSDCSKVARTQSERNRVDSITQIDVIKAPKEQQVSAQLIRAAMQIQESPPTPQSGAAEVYTTLKQHTYSTKNPQVANITSAAVPLPTVDLQTQVGETTKPPSTRMQTTARRTGFCEVGVKASSMDSANLEFRSGDQLIEGDFTTGKIQNSDAMTQAQPDMQTLNLAALEKDVSSLNFEPDVSLRSARLQTSQPSVGSLALSAQPTQASEERLLGNAPSPLGAEVGTQSRLEWMIGACQNQTRNMGSHTFQAECNEVHLFDQTTNQTAVGSLGTTRHAISGTQQAHSSYLWDNTQISNQTTLCSTKLNTDEKLTAFQSTTRPNTAVETVAYQPKTGSCTCQGGNAQTSQTSSTTISTTPSTGNTRCSGETSQNQSFLNVDLESGRDCLLHLDQHLVSSTPRILNNYVRCQTRTERSLAESQVTGCLDNVLTKLPPKSVHCQVGTKLVPCEIKVATYKMGVENKESAKRLGLSEDTLLCPASVEVKPVLTEVGGIQLLDLKEVNKIDIQTEYGSCTAEVQETKSEGKIINQSLGREACVLEFKAPNPNTFSLGTVNVARKTADYTATLQTLTQAECQFHIQDMQVGTCAGTPAETGVTMANLAKQQQTASCARDRLNTNFSTWQDCRSSGTSVNGKVVSSSTQVGTMLKPATIHMTNVKMNSTTLPITNLEGGCIDRVMCPSTVQFVPTLTENAGIQVMNIKDVNKVDMCLANAVFEANITSATKETRSTAGKKLVLSHTSFRQDRSRAVTAKTVNEIGASATSSQAYSLHDIGCELNIRESQVGVLCNSCRGTGVHTGTDNTRSETKVNASSISHAAVGQSAASYKGVRTAACQVGTVLEPTTVQISEVALQSRNADFTDLAGLKTDAIVYPAAVQMQSILTETGGIQVRELKDVSTLNIQLSNGIYTASVTSKESASRAKVMPSSQTAAPVCIDLQHGKTGITIGQTSSSARTESAALNHSYALQNLGCKLTIEKREKESVCANCKERGTFLVASTGQAGQLTSTSAPHTNKVLQLATKSGVSQGNIECTTGSTVSCQVGTTLIPTVVQVADMDMTVSDSRIVKSLGLRPNAVLCPSTVELDSKLTETSGIHVMDISDVKEVGISFGKVTGKASLKNRDLGIRGLAATFESPESCYVQFKSRQAPNLVGAELAAPYMNTARTSVLGKRIDQNAGCTFRIRELAEICDPGHFSMVSLSSASASSRTYSQTNQAMPVLNKSIRTASQSAGCQVGLILVPTLLGVADNSRAGTRNSTVESNLHPSVLEVDAQIAEVSGVQMASLSDTPNMTLQVGDKKYLVDVEVCESAKLDLSKFGTMQRQMTETWTRPMSKFTQLSTGYAPKMTTGLFSGGQQCTRVCIEIPHIVPHLLNQQRAGVGTSPIKGTASSETILEVDGLTRAGKRVRLRIPVDLTEVLPSVDASTSASASIQQNLGGSFSRPAYNSVPKDSVKLCDVACEALIKPNTFEKRLQTVN</sequence>